<dbReference type="InterPro" id="IPR010472">
    <property type="entry name" value="FH3_dom"/>
</dbReference>
<feature type="compositionally biased region" description="Pro residues" evidence="4">
    <location>
        <begin position="1105"/>
        <end position="1256"/>
    </location>
</feature>
<dbReference type="GO" id="GO:1903475">
    <property type="term" value="P:mitotic actomyosin contractile ring assembly"/>
    <property type="evidence" value="ECO:0007669"/>
    <property type="project" value="TreeGrafter"/>
</dbReference>
<evidence type="ECO:0000313" key="9">
    <source>
        <dbReference type="Proteomes" id="UP001370758"/>
    </source>
</evidence>
<dbReference type="GO" id="GO:0005938">
    <property type="term" value="C:cell cortex"/>
    <property type="evidence" value="ECO:0007669"/>
    <property type="project" value="UniProtKB-ARBA"/>
</dbReference>
<evidence type="ECO:0008006" key="10">
    <source>
        <dbReference type="Google" id="ProtNLM"/>
    </source>
</evidence>
<feature type="domain" description="FH2" evidence="7">
    <location>
        <begin position="1272"/>
        <end position="1691"/>
    </location>
</feature>
<feature type="region of interest" description="Disordered" evidence="4">
    <location>
        <begin position="640"/>
        <end position="662"/>
    </location>
</feature>
<dbReference type="InterPro" id="IPR042201">
    <property type="entry name" value="FH2_Formin_sf"/>
</dbReference>
<feature type="compositionally biased region" description="Pro residues" evidence="4">
    <location>
        <begin position="1075"/>
        <end position="1088"/>
    </location>
</feature>
<dbReference type="InterPro" id="IPR011989">
    <property type="entry name" value="ARM-like"/>
</dbReference>
<dbReference type="Gene3D" id="1.20.58.2220">
    <property type="entry name" value="Formin, FH2 domain"/>
    <property type="match status" value="1"/>
</dbReference>
<feature type="compositionally biased region" description="Basic and acidic residues" evidence="4">
    <location>
        <begin position="1717"/>
        <end position="1733"/>
    </location>
</feature>
<feature type="compositionally biased region" description="Low complexity" evidence="4">
    <location>
        <begin position="173"/>
        <end position="190"/>
    </location>
</feature>
<proteinExistence type="inferred from homology"/>
<feature type="region of interest" description="Disordered" evidence="4">
    <location>
        <begin position="847"/>
        <end position="874"/>
    </location>
</feature>
<feature type="coiled-coil region" evidence="3">
    <location>
        <begin position="751"/>
        <end position="828"/>
    </location>
</feature>
<dbReference type="InterPro" id="IPR014767">
    <property type="entry name" value="DAD_dom"/>
</dbReference>
<dbReference type="InterPro" id="IPR016024">
    <property type="entry name" value="ARM-type_fold"/>
</dbReference>
<dbReference type="Pfam" id="PF06367">
    <property type="entry name" value="Drf_FH3"/>
    <property type="match status" value="1"/>
</dbReference>
<dbReference type="InterPro" id="IPR015425">
    <property type="entry name" value="FH2_Formin"/>
</dbReference>
<evidence type="ECO:0000256" key="2">
    <source>
        <dbReference type="ARBA" id="ARBA00037935"/>
    </source>
</evidence>
<feature type="compositionally biased region" description="Polar residues" evidence="4">
    <location>
        <begin position="1869"/>
        <end position="1884"/>
    </location>
</feature>
<feature type="region of interest" description="Disordered" evidence="4">
    <location>
        <begin position="1"/>
        <end position="207"/>
    </location>
</feature>
<feature type="compositionally biased region" description="Polar residues" evidence="4">
    <location>
        <begin position="247"/>
        <end position="259"/>
    </location>
</feature>
<feature type="compositionally biased region" description="Pro residues" evidence="4">
    <location>
        <begin position="147"/>
        <end position="160"/>
    </location>
</feature>
<reference evidence="8 9" key="1">
    <citation type="submission" date="2023-08" db="EMBL/GenBank/DDBJ databases">
        <authorList>
            <person name="Palmer J.M."/>
        </authorList>
    </citation>
    <scope>NUCLEOTIDE SEQUENCE [LARGE SCALE GENOMIC DNA]</scope>
    <source>
        <strain evidence="8 9">TWF481</strain>
    </source>
</reference>
<feature type="compositionally biased region" description="Basic residues" evidence="4">
    <location>
        <begin position="1734"/>
        <end position="1747"/>
    </location>
</feature>
<dbReference type="Proteomes" id="UP001370758">
    <property type="component" value="Unassembled WGS sequence"/>
</dbReference>
<feature type="compositionally biased region" description="Gly residues" evidence="4">
    <location>
        <begin position="862"/>
        <end position="873"/>
    </location>
</feature>
<feature type="compositionally biased region" description="Basic and acidic residues" evidence="4">
    <location>
        <begin position="103"/>
        <end position="137"/>
    </location>
</feature>
<feature type="domain" description="DAD" evidence="5">
    <location>
        <begin position="1707"/>
        <end position="1739"/>
    </location>
</feature>
<dbReference type="GO" id="GO:0051016">
    <property type="term" value="P:barbed-end actin filament capping"/>
    <property type="evidence" value="ECO:0007669"/>
    <property type="project" value="TreeGrafter"/>
</dbReference>
<name>A0AAV9WML2_9PEZI</name>
<dbReference type="SUPFAM" id="SSF48371">
    <property type="entry name" value="ARM repeat"/>
    <property type="match status" value="1"/>
</dbReference>
<feature type="region of interest" description="Disordered" evidence="4">
    <location>
        <begin position="970"/>
        <end position="1265"/>
    </location>
</feature>
<evidence type="ECO:0000259" key="5">
    <source>
        <dbReference type="PROSITE" id="PS51231"/>
    </source>
</evidence>
<feature type="region of interest" description="Disordered" evidence="4">
    <location>
        <begin position="225"/>
        <end position="270"/>
    </location>
</feature>
<feature type="compositionally biased region" description="Low complexity" evidence="4">
    <location>
        <begin position="1889"/>
        <end position="1901"/>
    </location>
</feature>
<evidence type="ECO:0000256" key="1">
    <source>
        <dbReference type="ARBA" id="ARBA00023054"/>
    </source>
</evidence>
<evidence type="ECO:0000256" key="4">
    <source>
        <dbReference type="SAM" id="MobiDB-lite"/>
    </source>
</evidence>
<protein>
    <recommendedName>
        <fullName evidence="10">Cytokinesis protein sepA</fullName>
    </recommendedName>
</protein>
<dbReference type="SMART" id="SM01139">
    <property type="entry name" value="Drf_FH3"/>
    <property type="match status" value="1"/>
</dbReference>
<dbReference type="PROSITE" id="PS51232">
    <property type="entry name" value="GBD_FH3"/>
    <property type="match status" value="1"/>
</dbReference>
<dbReference type="GO" id="GO:0032153">
    <property type="term" value="C:cell division site"/>
    <property type="evidence" value="ECO:0007669"/>
    <property type="project" value="UniProtKB-ARBA"/>
</dbReference>
<dbReference type="Gene3D" id="1.10.238.150">
    <property type="entry name" value="Formin, FH3 diaphanous domain"/>
    <property type="match status" value="1"/>
</dbReference>
<gene>
    <name evidence="8" type="ORF">TWF481_000429</name>
</gene>
<feature type="coiled-coil region" evidence="3">
    <location>
        <begin position="893"/>
        <end position="957"/>
    </location>
</feature>
<dbReference type="InterPro" id="IPR014768">
    <property type="entry name" value="GBD/FH3_dom"/>
</dbReference>
<dbReference type="InterPro" id="IPR051661">
    <property type="entry name" value="Actin_filament_regulator"/>
</dbReference>
<feature type="region of interest" description="Disordered" evidence="4">
    <location>
        <begin position="1686"/>
        <end position="1816"/>
    </location>
</feature>
<feature type="coiled-coil region" evidence="3">
    <location>
        <begin position="1658"/>
        <end position="1685"/>
    </location>
</feature>
<feature type="region of interest" description="Disordered" evidence="4">
    <location>
        <begin position="1828"/>
        <end position="1929"/>
    </location>
</feature>
<evidence type="ECO:0000259" key="7">
    <source>
        <dbReference type="PROSITE" id="PS51444"/>
    </source>
</evidence>
<dbReference type="GO" id="GO:0043332">
    <property type="term" value="C:mating projection tip"/>
    <property type="evidence" value="ECO:0007669"/>
    <property type="project" value="TreeGrafter"/>
</dbReference>
<accession>A0AAV9WML2</accession>
<dbReference type="Gene3D" id="1.25.10.10">
    <property type="entry name" value="Leucine-rich Repeat Variant"/>
    <property type="match status" value="1"/>
</dbReference>
<organism evidence="8 9">
    <name type="scientific">Arthrobotrys musiformis</name>
    <dbReference type="NCBI Taxonomy" id="47236"/>
    <lineage>
        <taxon>Eukaryota</taxon>
        <taxon>Fungi</taxon>
        <taxon>Dikarya</taxon>
        <taxon>Ascomycota</taxon>
        <taxon>Pezizomycotina</taxon>
        <taxon>Orbiliomycetes</taxon>
        <taxon>Orbiliales</taxon>
        <taxon>Orbiliaceae</taxon>
        <taxon>Arthrobotrys</taxon>
    </lineage>
</organism>
<dbReference type="GO" id="GO:0003779">
    <property type="term" value="F:actin binding"/>
    <property type="evidence" value="ECO:0007669"/>
    <property type="project" value="InterPro"/>
</dbReference>
<keyword evidence="9" id="KW-1185">Reference proteome</keyword>
<dbReference type="SMART" id="SM01140">
    <property type="entry name" value="Drf_GBD"/>
    <property type="match status" value="1"/>
</dbReference>
<feature type="compositionally biased region" description="Polar residues" evidence="4">
    <location>
        <begin position="198"/>
        <end position="207"/>
    </location>
</feature>
<dbReference type="GO" id="GO:0015629">
    <property type="term" value="C:actin cytoskeleton"/>
    <property type="evidence" value="ECO:0007669"/>
    <property type="project" value="UniProtKB-ARBA"/>
</dbReference>
<dbReference type="InterPro" id="IPR010473">
    <property type="entry name" value="GTPase-bd"/>
</dbReference>
<dbReference type="Pfam" id="PF06371">
    <property type="entry name" value="Drf_GBD"/>
    <property type="match status" value="1"/>
</dbReference>
<dbReference type="FunFam" id="1.25.10.10:FF:000898">
    <property type="entry name" value="Formin BNI1"/>
    <property type="match status" value="1"/>
</dbReference>
<dbReference type="EMBL" id="JAVHJL010000001">
    <property type="protein sequence ID" value="KAK6511514.1"/>
    <property type="molecule type" value="Genomic_DNA"/>
</dbReference>
<comment type="caution">
    <text evidence="8">The sequence shown here is derived from an EMBL/GenBank/DDBJ whole genome shotgun (WGS) entry which is preliminary data.</text>
</comment>
<dbReference type="Pfam" id="PF02181">
    <property type="entry name" value="FH2"/>
    <property type="match status" value="1"/>
</dbReference>
<dbReference type="FunFam" id="1.20.58.2220:FF:000006">
    <property type="entry name" value="Cytokinesis protein sepA"/>
    <property type="match status" value="1"/>
</dbReference>
<evidence type="ECO:0000313" key="8">
    <source>
        <dbReference type="EMBL" id="KAK6511514.1"/>
    </source>
</evidence>
<feature type="compositionally biased region" description="Low complexity" evidence="4">
    <location>
        <begin position="1791"/>
        <end position="1813"/>
    </location>
</feature>
<comment type="similarity">
    <text evidence="2">Belongs to the formin homology family. BNI1 subfamily.</text>
</comment>
<feature type="compositionally biased region" description="Pro residues" evidence="4">
    <location>
        <begin position="1056"/>
        <end position="1067"/>
    </location>
</feature>
<sequence length="1929" mass="208256">MSASSRLFGRSKGSKQHAQQQAAPSISIGAPTNFVKQTPPPEIGLAMQATSPPPVPIKHGVHLRDSTLPRAASPPPNAPLVSSNITTIPAYDPSLGLGGGYDPPHHMEPRKSISESSDRRSVPPSRSGHDGHDRDSTYSRISGLPGGPRPQPSPGMPPPSSSGHQQFHQGHRASGSPNASISSVNSSGVSTDPRHSTDLSSIHSSGGSYRNSIFASMEDMPKPGSYNFSNLMGPPQTQSMPPGGPGSNFSFQANPNAAKSHSYHHKSAKDHDVANSKSFYLEKPKDERVIEQMFFDLMNRRDFKNLPEQAKRQMQAYPASKKWTLIYQDRLSEWEAERRRDAARDKANSMALSAAGVVGVAAGVGGLRWHDAVDEGSPQWYVRKLYSDCQGGPPITPQQLQSLAVSLRTQPLLWVKDFLEAQGQVALTEVLSRINHDKKVDLDKEYDLVKCLKSLMNNKYGADDALRHQSCILAVTASLISPRLPTRKLVSEVLTFLCHWDKPNGHTRVLQAMDQIKASKPAEMGRFDEWMRIVEVTIDGRGKMGSMVGASEEVRSGGVGMENLLMEYALSTLFLINVLASGAEDIASRIHTRSQFKACGLGRVMKKMRGFNYELIDKQIEKYEEDAAIDMEDYLDRDSIRPADSSLGGEDDESNAPPAVKDMNDPVQIAEAIQKRIGGEGEAHDFFVSAMQNMLLAKDNDPGDTQRIFQLINSMLSYVVMDRRSPDMDLKSSLNFSVQALLDKLHTDQEAQLAQEAAADAKQLAESAIAERDDMAQKLEAGSDGLIAKLQKKIKEQEKIILITQRQNDSLKAEFEDLQRAHMQQLQRNELETRELYLMLRDANDRESSRTAKRNISQGTAGLQGGEAFGGGVQRKVSSRVSEDIESAKKQGILDREALMQRLELQLERKKTEFKLEGKAWKEVEPSDDLRRVRERMDQLQREAKEVELRHLSSLNEDHAGFGAVSRPLKRGSVVGRGGKKNRPLLSPTDADAGASSDADDGSPVVYEMPRIVSVGKRPIAKDGKVGHPAGGDDAGVDGTNKDEKAADKPAGGFGGPPPPPPPPPPGGGLGFPAGGPPPPPPPPPPPGMLGFKDAPAAPMLPGFGGPPPPPPPSLPGFGGGPPPPPPPGLPGFGGPPPPPPPGLPGFGGGPPPPPPPGLPGFGGGPPPPPPPGLPGFGGGPPPPPPPGLPGFGGGPPPPPPPGLPGFGGGPPPPPPPPGLPGFGGGPPPPPPPPGWGGAGPTPPPPPPFPGAPPIPGAKGPPGAKVAAPQLIVTAARPRKKLKPIHSEKLDGIDYTFWADAKAEREGLYVELGEKGIWDVLEKNFYLKEAKILGGGGGAKKKEKKSFIGSDVTKKLQIALSKYNSNSVEELVKRIMQCDKQIISDDAVMEFFQIEDLCTVPTLVLKQLLPYSTDWKRPDVDPNTRDSDPNELAREDQIYLETFYNCSHYWLYRMKALNLTRNLENDYNDLVGKLDQVIEAADAVKGCNSFKSILELILELMNYMNPSTKFTNGFKLGSLARLSMTKDATNQTTFLDLVENTVRKHFPQFDTILEDLAPCFKVTRVNIDQIQTDCNSFIKEIELVQRQIDSGKLSEPKKFHPDDRVLRIVHPVMPDARDKAVYLKAQLDNMGETYDKLLRVFGEDPKDEQSKTTFFPKIVNFLKEYEQARKNNMDNEKKKADYEKRFKQKSAKAAKDKLAAATGPPPSPTANGAMDSLLERLRAAAPEVKDKKEARRRARLRSNHAIRRMASNNSLSGVTDGEEASEGAITPTVEKADPMASLKVISETNGTPAPEAATNGTPTPATPTVSPPVDDAGSKAAAMLRALRPDAAGSDVDADGEPTGARVRRASTAETDRRSRRERRARATKGSSTDANGESNTSPMGTLDARAMLAGMKAAAADEPSNEEAVTSERVPTPTTIISPPPEEA</sequence>
<feature type="compositionally biased region" description="Polar residues" evidence="4">
    <location>
        <begin position="226"/>
        <end position="240"/>
    </location>
</feature>
<dbReference type="GO" id="GO:0051017">
    <property type="term" value="P:actin filament bundle assembly"/>
    <property type="evidence" value="ECO:0007669"/>
    <property type="project" value="TreeGrafter"/>
</dbReference>
<feature type="domain" description="GBD/FH3" evidence="6">
    <location>
        <begin position="282"/>
        <end position="727"/>
    </location>
</feature>
<evidence type="ECO:0000259" key="6">
    <source>
        <dbReference type="PROSITE" id="PS51232"/>
    </source>
</evidence>
<dbReference type="PANTHER" id="PTHR47102:SF2">
    <property type="entry name" value="PROTEIN BNI1"/>
    <property type="match status" value="1"/>
</dbReference>
<dbReference type="Gene3D" id="6.10.30.50">
    <property type="match status" value="1"/>
</dbReference>
<dbReference type="PANTHER" id="PTHR47102">
    <property type="entry name" value="PROTEIN BNI1"/>
    <property type="match status" value="1"/>
</dbReference>
<dbReference type="SMART" id="SM00498">
    <property type="entry name" value="FH2"/>
    <property type="match status" value="1"/>
</dbReference>
<evidence type="ECO:0000256" key="3">
    <source>
        <dbReference type="SAM" id="Coils"/>
    </source>
</evidence>
<dbReference type="PROSITE" id="PS51231">
    <property type="entry name" value="DAD"/>
    <property type="match status" value="1"/>
</dbReference>
<dbReference type="GO" id="GO:0031267">
    <property type="term" value="F:small GTPase binding"/>
    <property type="evidence" value="ECO:0007669"/>
    <property type="project" value="InterPro"/>
</dbReference>
<dbReference type="SUPFAM" id="SSF101447">
    <property type="entry name" value="Formin homology 2 domain (FH2 domain)"/>
    <property type="match status" value="1"/>
</dbReference>
<dbReference type="PROSITE" id="PS51444">
    <property type="entry name" value="FH2"/>
    <property type="match status" value="1"/>
</dbReference>
<keyword evidence="1 3" id="KW-0175">Coiled coil</keyword>